<keyword evidence="3" id="KW-1185">Reference proteome</keyword>
<feature type="signal peptide" evidence="1">
    <location>
        <begin position="1"/>
        <end position="22"/>
    </location>
</feature>
<comment type="caution">
    <text evidence="2">The sequence shown here is derived from an EMBL/GenBank/DDBJ whole genome shotgun (WGS) entry which is preliminary data.</text>
</comment>
<dbReference type="EMBL" id="JAATTO010000018">
    <property type="protein sequence ID" value="MBC9979432.1"/>
    <property type="molecule type" value="Genomic_DNA"/>
</dbReference>
<reference evidence="2 3" key="1">
    <citation type="journal article" date="2020" name="Arch. Microbiol.">
        <title>Bradyrhizobium campsiandrae sp. nov., a nitrogen-fixing bacterial strain isolated from a native leguminous tree from the Amazon adapted to flooded conditions.</title>
        <authorList>
            <person name="Cabral Michel D."/>
            <person name="Martins da Costa E."/>
            <person name="Azarias Guimaraes A."/>
            <person name="Soares de Carvalho T."/>
            <person name="Santos de Castro Caputo P."/>
            <person name="Willems A."/>
            <person name="de Souza Moreira F.M."/>
        </authorList>
    </citation>
    <scope>NUCLEOTIDE SEQUENCE [LARGE SCALE GENOMIC DNA]</scope>
    <source>
        <strain evidence="3">INPA 384B</strain>
    </source>
</reference>
<proteinExistence type="predicted"/>
<name>A0ABR7U619_9BRAD</name>
<protein>
    <submittedName>
        <fullName evidence="2">PEP-CTERM sorting domain-containing protein</fullName>
    </submittedName>
</protein>
<dbReference type="Proteomes" id="UP000639516">
    <property type="component" value="Unassembled WGS sequence"/>
</dbReference>
<feature type="chain" id="PRO_5046657519" evidence="1">
    <location>
        <begin position="23"/>
        <end position="177"/>
    </location>
</feature>
<dbReference type="NCBIfam" id="TIGR02595">
    <property type="entry name" value="PEP_CTERM"/>
    <property type="match status" value="1"/>
</dbReference>
<evidence type="ECO:0000313" key="2">
    <source>
        <dbReference type="EMBL" id="MBC9979432.1"/>
    </source>
</evidence>
<evidence type="ECO:0000313" key="3">
    <source>
        <dbReference type="Proteomes" id="UP000639516"/>
    </source>
</evidence>
<organism evidence="2 3">
    <name type="scientific">Bradyrhizobium campsiandrae</name>
    <dbReference type="NCBI Taxonomy" id="1729892"/>
    <lineage>
        <taxon>Bacteria</taxon>
        <taxon>Pseudomonadati</taxon>
        <taxon>Pseudomonadota</taxon>
        <taxon>Alphaproteobacteria</taxon>
        <taxon>Hyphomicrobiales</taxon>
        <taxon>Nitrobacteraceae</taxon>
        <taxon>Bradyrhizobium</taxon>
    </lineage>
</organism>
<sequence>MRIFSFFALVFFAFSGLTATHAATYQFSFDYVDPAAQDFSFQLPSSPGGPGFVPGTFFILVSNVTDNHGRFYDSIVFFDALRDGGMEAILNNGDPDPFNLTGPQLFTASLEPVPGFKNPRYAHPTFILGTFTLGDLDDVPVGTLTVSAVPESSTWAMMLLGFCGLGYMAYRRTSKPA</sequence>
<gene>
    <name evidence="2" type="ORF">HA482_14610</name>
</gene>
<accession>A0ABR7U619</accession>
<keyword evidence="1" id="KW-0732">Signal</keyword>
<evidence type="ECO:0000256" key="1">
    <source>
        <dbReference type="SAM" id="SignalP"/>
    </source>
</evidence>
<dbReference type="InterPro" id="IPR013424">
    <property type="entry name" value="Ice-binding_C"/>
</dbReference>